<name>A0A9P6B0B6_9AGAM</name>
<evidence type="ECO:0000313" key="1">
    <source>
        <dbReference type="EMBL" id="KAF9515129.1"/>
    </source>
</evidence>
<dbReference type="Proteomes" id="UP000886523">
    <property type="component" value="Unassembled WGS sequence"/>
</dbReference>
<comment type="caution">
    <text evidence="1">The sequence shown here is derived from an EMBL/GenBank/DDBJ whole genome shotgun (WGS) entry which is preliminary data.</text>
</comment>
<keyword evidence="2" id="KW-1185">Reference proteome</keyword>
<accession>A0A9P6B0B6</accession>
<protein>
    <submittedName>
        <fullName evidence="1">Uncharacterized protein</fullName>
    </submittedName>
</protein>
<proteinExistence type="predicted"/>
<dbReference type="AlphaFoldDB" id="A0A9P6B0B6"/>
<gene>
    <name evidence="1" type="ORF">BS47DRAFT_1342288</name>
</gene>
<dbReference type="EMBL" id="MU128953">
    <property type="protein sequence ID" value="KAF9515129.1"/>
    <property type="molecule type" value="Genomic_DNA"/>
</dbReference>
<evidence type="ECO:0000313" key="2">
    <source>
        <dbReference type="Proteomes" id="UP000886523"/>
    </source>
</evidence>
<reference evidence="1" key="1">
    <citation type="journal article" date="2020" name="Nat. Commun.">
        <title>Large-scale genome sequencing of mycorrhizal fungi provides insights into the early evolution of symbiotic traits.</title>
        <authorList>
            <person name="Miyauchi S."/>
            <person name="Kiss E."/>
            <person name="Kuo A."/>
            <person name="Drula E."/>
            <person name="Kohler A."/>
            <person name="Sanchez-Garcia M."/>
            <person name="Morin E."/>
            <person name="Andreopoulos B."/>
            <person name="Barry K.W."/>
            <person name="Bonito G."/>
            <person name="Buee M."/>
            <person name="Carver A."/>
            <person name="Chen C."/>
            <person name="Cichocki N."/>
            <person name="Clum A."/>
            <person name="Culley D."/>
            <person name="Crous P.W."/>
            <person name="Fauchery L."/>
            <person name="Girlanda M."/>
            <person name="Hayes R.D."/>
            <person name="Keri Z."/>
            <person name="LaButti K."/>
            <person name="Lipzen A."/>
            <person name="Lombard V."/>
            <person name="Magnuson J."/>
            <person name="Maillard F."/>
            <person name="Murat C."/>
            <person name="Nolan M."/>
            <person name="Ohm R.A."/>
            <person name="Pangilinan J."/>
            <person name="Pereira M.F."/>
            <person name="Perotto S."/>
            <person name="Peter M."/>
            <person name="Pfister S."/>
            <person name="Riley R."/>
            <person name="Sitrit Y."/>
            <person name="Stielow J.B."/>
            <person name="Szollosi G."/>
            <person name="Zifcakova L."/>
            <person name="Stursova M."/>
            <person name="Spatafora J.W."/>
            <person name="Tedersoo L."/>
            <person name="Vaario L.M."/>
            <person name="Yamada A."/>
            <person name="Yan M."/>
            <person name="Wang P."/>
            <person name="Xu J."/>
            <person name="Bruns T."/>
            <person name="Baldrian P."/>
            <person name="Vilgalys R."/>
            <person name="Dunand C."/>
            <person name="Henrissat B."/>
            <person name="Grigoriev I.V."/>
            <person name="Hibbett D."/>
            <person name="Nagy L.G."/>
            <person name="Martin F.M."/>
        </authorList>
    </citation>
    <scope>NUCLEOTIDE SEQUENCE</scope>
    <source>
        <strain evidence="1">UP504</strain>
    </source>
</reference>
<sequence length="176" mass="19656">MIRSSLAIRSWGVSRCSYHFHQDVAPKVAVAKVESGGTDDHVHELSIPSHRHGKRFSDLQFQGIYICLSTVCGGVWLRTKGDTEHRGFHSVRGRADFYQDVAPKVTVAKVESGGTDDHMHELSTPSHRQGERFSDLQSQGIYMCLSTGCGGVWLRTKGDTEVFHSVRRRAEGTKSW</sequence>
<organism evidence="1 2">
    <name type="scientific">Hydnum rufescens UP504</name>
    <dbReference type="NCBI Taxonomy" id="1448309"/>
    <lineage>
        <taxon>Eukaryota</taxon>
        <taxon>Fungi</taxon>
        <taxon>Dikarya</taxon>
        <taxon>Basidiomycota</taxon>
        <taxon>Agaricomycotina</taxon>
        <taxon>Agaricomycetes</taxon>
        <taxon>Cantharellales</taxon>
        <taxon>Hydnaceae</taxon>
        <taxon>Hydnum</taxon>
    </lineage>
</organism>